<name>A0A8H7KAD1_BIOOC</name>
<evidence type="ECO:0000256" key="1">
    <source>
        <dbReference type="SAM" id="MobiDB-lite"/>
    </source>
</evidence>
<dbReference type="AlphaFoldDB" id="A0A8H7KAD1"/>
<sequence length="136" mass="14480">MQIRCICIAKCAGVETHALSRPAVVRELSMPWLPSIRMCPEARSTLAEASRALGAATGSASHHHGLQPPLETGVKPGLRSSRATRIHRRSTLIRAAWVPPPLIDGRRGRAWALKKLVSQPPANGTLAASAATTQAL</sequence>
<organism evidence="2 3">
    <name type="scientific">Bionectria ochroleuca</name>
    <name type="common">Gliocladium roseum</name>
    <dbReference type="NCBI Taxonomy" id="29856"/>
    <lineage>
        <taxon>Eukaryota</taxon>
        <taxon>Fungi</taxon>
        <taxon>Dikarya</taxon>
        <taxon>Ascomycota</taxon>
        <taxon>Pezizomycotina</taxon>
        <taxon>Sordariomycetes</taxon>
        <taxon>Hypocreomycetidae</taxon>
        <taxon>Hypocreales</taxon>
        <taxon>Bionectriaceae</taxon>
        <taxon>Clonostachys</taxon>
    </lineage>
</organism>
<feature type="region of interest" description="Disordered" evidence="1">
    <location>
        <begin position="53"/>
        <end position="81"/>
    </location>
</feature>
<reference evidence="2" key="1">
    <citation type="submission" date="2020-10" db="EMBL/GenBank/DDBJ databases">
        <title>High-Quality Genome Resource of Clonostachys rosea strain S41 by Oxford Nanopore Long-Read Sequencing.</title>
        <authorList>
            <person name="Wang H."/>
        </authorList>
    </citation>
    <scope>NUCLEOTIDE SEQUENCE</scope>
    <source>
        <strain evidence="2">S41</strain>
    </source>
</reference>
<gene>
    <name evidence="2" type="ORF">IM811_004767</name>
</gene>
<accession>A0A8H7KAD1</accession>
<evidence type="ECO:0000313" key="3">
    <source>
        <dbReference type="Proteomes" id="UP000616885"/>
    </source>
</evidence>
<evidence type="ECO:0000313" key="2">
    <source>
        <dbReference type="EMBL" id="KAF9745145.1"/>
    </source>
</evidence>
<dbReference type="EMBL" id="JADCTT010000013">
    <property type="protein sequence ID" value="KAF9745145.1"/>
    <property type="molecule type" value="Genomic_DNA"/>
</dbReference>
<protein>
    <submittedName>
        <fullName evidence="2">Uncharacterized protein</fullName>
    </submittedName>
</protein>
<proteinExistence type="predicted"/>
<dbReference type="Proteomes" id="UP000616885">
    <property type="component" value="Unassembled WGS sequence"/>
</dbReference>
<comment type="caution">
    <text evidence="2">The sequence shown here is derived from an EMBL/GenBank/DDBJ whole genome shotgun (WGS) entry which is preliminary data.</text>
</comment>